<accession>A0A6J4VAU5</accession>
<feature type="non-terminal residue" evidence="2">
    <location>
        <position position="206"/>
    </location>
</feature>
<evidence type="ECO:0000256" key="1">
    <source>
        <dbReference type="SAM" id="MobiDB-lite"/>
    </source>
</evidence>
<feature type="non-terminal residue" evidence="2">
    <location>
        <position position="1"/>
    </location>
</feature>
<evidence type="ECO:0000313" key="2">
    <source>
        <dbReference type="EMBL" id="CAA9573656.1"/>
    </source>
</evidence>
<name>A0A6J4VAU5_9BACT</name>
<sequence>AGIDVEAAPGAGAAWADVRDALDPVRVLGGAADHAALRRTAGRWGEQRVIVASRGHARGARGDERDLVGVLRASRGQARSPDDPDRVCPRLGVDLSADGADPASLAADPTAGGVRDLCRRDDPGRQRPDRERDGAGATRCRFRVDGHRQLARRLYRSPRRIGARGRSRVPRDLCRDRLRAVADRRRPDRHRTPQRPVCRVGTTGEL</sequence>
<proteinExistence type="predicted"/>
<feature type="region of interest" description="Disordered" evidence="1">
    <location>
        <begin position="180"/>
        <end position="206"/>
    </location>
</feature>
<feature type="compositionally biased region" description="Basic and acidic residues" evidence="1">
    <location>
        <begin position="116"/>
        <end position="134"/>
    </location>
</feature>
<dbReference type="EMBL" id="CADCWJ010000584">
    <property type="protein sequence ID" value="CAA9573656.1"/>
    <property type="molecule type" value="Genomic_DNA"/>
</dbReference>
<organism evidence="2">
    <name type="scientific">uncultured Thermomicrobiales bacterium</name>
    <dbReference type="NCBI Taxonomy" id="1645740"/>
    <lineage>
        <taxon>Bacteria</taxon>
        <taxon>Pseudomonadati</taxon>
        <taxon>Thermomicrobiota</taxon>
        <taxon>Thermomicrobia</taxon>
        <taxon>Thermomicrobiales</taxon>
        <taxon>environmental samples</taxon>
    </lineage>
</organism>
<gene>
    <name evidence="2" type="ORF">AVDCRST_MAG87-2671</name>
</gene>
<feature type="region of interest" description="Disordered" evidence="1">
    <location>
        <begin position="73"/>
        <end position="138"/>
    </location>
</feature>
<protein>
    <submittedName>
        <fullName evidence="2">Uncharacterized protein</fullName>
    </submittedName>
</protein>
<dbReference type="AlphaFoldDB" id="A0A6J4VAU5"/>
<reference evidence="2" key="1">
    <citation type="submission" date="2020-02" db="EMBL/GenBank/DDBJ databases">
        <authorList>
            <person name="Meier V. D."/>
        </authorList>
    </citation>
    <scope>NUCLEOTIDE SEQUENCE</scope>
    <source>
        <strain evidence="2">AVDCRST_MAG87</strain>
    </source>
</reference>